<organism evidence="2 3">
    <name type="scientific">Kyrpidia spormannii</name>
    <dbReference type="NCBI Taxonomy" id="2055160"/>
    <lineage>
        <taxon>Bacteria</taxon>
        <taxon>Bacillati</taxon>
        <taxon>Bacillota</taxon>
        <taxon>Bacilli</taxon>
        <taxon>Bacillales</taxon>
        <taxon>Alicyclobacillaceae</taxon>
        <taxon>Kyrpidia</taxon>
    </lineage>
</organism>
<reference evidence="2 3" key="1">
    <citation type="submission" date="2020-04" db="EMBL/GenBank/DDBJ databases">
        <authorList>
            <person name="Hogendoorn C."/>
        </authorList>
    </citation>
    <scope>NUCLEOTIDE SEQUENCE [LARGE SCALE GENOMIC DNA]</scope>
    <source>
        <strain evidence="2">COOX1</strain>
    </source>
</reference>
<evidence type="ECO:0000313" key="3">
    <source>
        <dbReference type="Proteomes" id="UP000502196"/>
    </source>
</evidence>
<dbReference type="AlphaFoldDB" id="A0A6F9E5K0"/>
<gene>
    <name evidence="2" type="ORF">COOX1_1044</name>
</gene>
<name>A0A6F9E5K0_9BACL</name>
<protein>
    <submittedName>
        <fullName evidence="2">Uncharacterized protein</fullName>
    </submittedName>
</protein>
<accession>A0A6F9E5K0</accession>
<feature type="compositionally biased region" description="Low complexity" evidence="1">
    <location>
        <begin position="51"/>
        <end position="66"/>
    </location>
</feature>
<feature type="region of interest" description="Disordered" evidence="1">
    <location>
        <begin position="1"/>
        <end position="66"/>
    </location>
</feature>
<dbReference type="Proteomes" id="UP000502196">
    <property type="component" value="Chromosome"/>
</dbReference>
<feature type="compositionally biased region" description="Basic and acidic residues" evidence="1">
    <location>
        <begin position="24"/>
        <end position="37"/>
    </location>
</feature>
<dbReference type="EMBL" id="LR792683">
    <property type="protein sequence ID" value="CAB3391705.1"/>
    <property type="molecule type" value="Genomic_DNA"/>
</dbReference>
<proteinExistence type="predicted"/>
<sequence length="66" mass="7166">MSRLQRPGPERADEVATTTGSTGGREEEGVVRRDTGPERFPMTNPLDRTHLPGGLSRPGSLLVRPL</sequence>
<evidence type="ECO:0000313" key="2">
    <source>
        <dbReference type="EMBL" id="CAB3391705.1"/>
    </source>
</evidence>
<evidence type="ECO:0000256" key="1">
    <source>
        <dbReference type="SAM" id="MobiDB-lite"/>
    </source>
</evidence>